<dbReference type="AlphaFoldDB" id="A0AA36FR57"/>
<dbReference type="PANTHER" id="PTHR14696">
    <property type="entry name" value="HERMANSKY-PUDLAK SYNDROME 6 PROTEIN"/>
    <property type="match status" value="1"/>
</dbReference>
<organism evidence="2 3">
    <name type="scientific">Octopus vulgaris</name>
    <name type="common">Common octopus</name>
    <dbReference type="NCBI Taxonomy" id="6645"/>
    <lineage>
        <taxon>Eukaryota</taxon>
        <taxon>Metazoa</taxon>
        <taxon>Spiralia</taxon>
        <taxon>Lophotrochozoa</taxon>
        <taxon>Mollusca</taxon>
        <taxon>Cephalopoda</taxon>
        <taxon>Coleoidea</taxon>
        <taxon>Octopodiformes</taxon>
        <taxon>Octopoda</taxon>
        <taxon>Incirrata</taxon>
        <taxon>Octopodidae</taxon>
        <taxon>Octopus</taxon>
    </lineage>
</organism>
<dbReference type="GO" id="GO:0032418">
    <property type="term" value="P:lysosome localization"/>
    <property type="evidence" value="ECO:0007669"/>
    <property type="project" value="TreeGrafter"/>
</dbReference>
<sequence>MIYLESFGNFFPSFEKEEIEKIFKQHHYGNVEKIWVTPGLLLASTDGDQVLHPICTHSAASSSSSVHWSLHIQTESTVLDVLINANPCNPALATIIYVVEESGHVQCWQQSNTTYVWKMVYRLHLANSHVDVLTPSDPLTSSDLTSTRVTSACLLPEHHLLYWCEQQQRQGTNRNRNTVYKLQLPGSTIEDSSSQKMPIERQTILQNCPPCSLYSLSCSILIIPDEMMKSGVPLGIVFTPMQSSCVLYFGKTAVHHQISMKSGEPLNFKAILLQYQDVVKKTFGQFAPVLGSVFQHVKQEFIIILQSGQIFIWRETVLENEVISKELSSFCDVSSDTKWTVSQDWLFATNTQETKVWNLTNGECLQRITHTNEQAMGVFMVMKTLQVSGLFTNEAIYLWQQEPPPVITGCLPPNNHYRSEALNVALLDQEKFQTESLSAQRKLKDLEKNWSQFKHQRAPTDYTRLTDPFLESYWLLEDFWQNAILSEEKVINPFPFNGSLEEIIRQLLNPSSNLPPETRQVQLMILANQYPALILATFKTFLDFNSDVSEKNLPVWQFVLSLDNNDLNRTNMNSQVFEIICQVIFKEEPQNLVPFVMKAQQAYELNIGVAAFTRERHTKKVYCEAYSCLPEENMSKDPWEAVEAKVQLILKSESGHYIVKSQEVLLSAGHWESALSQLRLSITDKQSFRQLLHVTLKAMAKPHFLV</sequence>
<keyword evidence="3" id="KW-1185">Reference proteome</keyword>
<dbReference type="GO" id="GO:0072657">
    <property type="term" value="P:protein localization to membrane"/>
    <property type="evidence" value="ECO:0007669"/>
    <property type="project" value="TreeGrafter"/>
</dbReference>
<accession>A0AA36FR57</accession>
<evidence type="ECO:0000313" key="3">
    <source>
        <dbReference type="Proteomes" id="UP001162480"/>
    </source>
</evidence>
<proteinExistence type="predicted"/>
<dbReference type="InterPro" id="IPR017218">
    <property type="entry name" value="BLOC-2_complex_Hps6_subunit"/>
</dbReference>
<reference evidence="2" key="1">
    <citation type="submission" date="2023-08" db="EMBL/GenBank/DDBJ databases">
        <authorList>
            <person name="Alioto T."/>
            <person name="Alioto T."/>
            <person name="Gomez Garrido J."/>
        </authorList>
    </citation>
    <scope>NUCLEOTIDE SEQUENCE</scope>
</reference>
<feature type="domain" description="BLOC-2 complex member HPS6 C-terminal" evidence="1">
    <location>
        <begin position="420"/>
        <end position="676"/>
    </location>
</feature>
<dbReference type="EMBL" id="OX597841">
    <property type="protein sequence ID" value="CAI9743198.1"/>
    <property type="molecule type" value="Genomic_DNA"/>
</dbReference>
<gene>
    <name evidence="2" type="ORF">OCTVUL_1B016649</name>
</gene>
<dbReference type="GO" id="GO:0005765">
    <property type="term" value="C:lysosomal membrane"/>
    <property type="evidence" value="ECO:0007669"/>
    <property type="project" value="TreeGrafter"/>
</dbReference>
<dbReference type="Proteomes" id="UP001162480">
    <property type="component" value="Chromosome 28"/>
</dbReference>
<evidence type="ECO:0000313" key="2">
    <source>
        <dbReference type="EMBL" id="CAI9743198.1"/>
    </source>
</evidence>
<dbReference type="PANTHER" id="PTHR14696:SF2">
    <property type="entry name" value="BLOC-2 COMPLEX MEMBER HPS6"/>
    <property type="match status" value="1"/>
</dbReference>
<evidence type="ECO:0000259" key="1">
    <source>
        <dbReference type="Pfam" id="PF20468"/>
    </source>
</evidence>
<dbReference type="Pfam" id="PF20468">
    <property type="entry name" value="HPS6_C"/>
    <property type="match status" value="1"/>
</dbReference>
<protein>
    <submittedName>
        <fullName evidence="2">GTP-dependent protein binding</fullName>
    </submittedName>
</protein>
<dbReference type="GO" id="GO:0031084">
    <property type="term" value="C:BLOC-2 complex"/>
    <property type="evidence" value="ECO:0007669"/>
    <property type="project" value="TreeGrafter"/>
</dbReference>
<name>A0AA36FR57_OCTVU</name>
<dbReference type="InterPro" id="IPR046822">
    <property type="entry name" value="HPS6_C"/>
</dbReference>